<sequence>MHRRRSFIAMAGSALVFIGGGGRAAAPAKMTVYKDPSCGCCHEWSKAMAAAGFSVDARDTDDLAPLKVRLGIPVDVQGCHTAVIEEYYLEGHVPLEAVRRLLQERPLVQGLAVPGMPPGSLGMGDDPQASYAVYAVPSGTGAPYVFMEVRPRKA</sequence>
<feature type="chain" id="PRO_5031050895" evidence="1">
    <location>
        <begin position="25"/>
        <end position="154"/>
    </location>
</feature>
<dbReference type="SUPFAM" id="SSF52833">
    <property type="entry name" value="Thioredoxin-like"/>
    <property type="match status" value="1"/>
</dbReference>
<dbReference type="RefSeq" id="WP_168316935.1">
    <property type="nucleotide sequence ID" value="NZ_JABFCN010000040.1"/>
</dbReference>
<accession>A0A7Y3S9P5</accession>
<dbReference type="Proteomes" id="UP000519972">
    <property type="component" value="Unassembled WGS sequence"/>
</dbReference>
<name>A0A7Y3S9P5_9HYPH</name>
<evidence type="ECO:0000313" key="2">
    <source>
        <dbReference type="EMBL" id="NNU39211.1"/>
    </source>
</evidence>
<keyword evidence="3" id="KW-1185">Reference proteome</keyword>
<dbReference type="EMBL" id="JABFCN010000040">
    <property type="protein sequence ID" value="NNU39211.1"/>
    <property type="molecule type" value="Genomic_DNA"/>
</dbReference>
<comment type="caution">
    <text evidence="2">The sequence shown here is derived from an EMBL/GenBank/DDBJ whole genome shotgun (WGS) entry which is preliminary data.</text>
</comment>
<reference evidence="2 3" key="1">
    <citation type="submission" date="2020-02" db="EMBL/GenBank/DDBJ databases">
        <authorList>
            <person name="Sun Q."/>
        </authorList>
    </citation>
    <scope>NUCLEOTIDE SEQUENCE [LARGE SCALE GENOMIC DNA]</scope>
    <source>
        <strain evidence="2 3">CCBAU 03386</strain>
    </source>
</reference>
<evidence type="ECO:0000313" key="3">
    <source>
        <dbReference type="Proteomes" id="UP000519972"/>
    </source>
</evidence>
<keyword evidence="1" id="KW-0732">Signal</keyword>
<feature type="signal peptide" evidence="1">
    <location>
        <begin position="1"/>
        <end position="24"/>
    </location>
</feature>
<protein>
    <submittedName>
        <fullName evidence="2">DUF411 domain-containing protein</fullName>
    </submittedName>
</protein>
<dbReference type="Pfam" id="PF04214">
    <property type="entry name" value="DUF411"/>
    <property type="match status" value="1"/>
</dbReference>
<organism evidence="2 3">
    <name type="scientific">Rhizobium sophorae</name>
    <dbReference type="NCBI Taxonomy" id="1535242"/>
    <lineage>
        <taxon>Bacteria</taxon>
        <taxon>Pseudomonadati</taxon>
        <taxon>Pseudomonadota</taxon>
        <taxon>Alphaproteobacteria</taxon>
        <taxon>Hyphomicrobiales</taxon>
        <taxon>Rhizobiaceae</taxon>
        <taxon>Rhizobium/Agrobacterium group</taxon>
        <taxon>Rhizobium</taxon>
    </lineage>
</organism>
<evidence type="ECO:0000256" key="1">
    <source>
        <dbReference type="SAM" id="SignalP"/>
    </source>
</evidence>
<dbReference type="AlphaFoldDB" id="A0A7Y3S9P5"/>
<proteinExistence type="predicted"/>
<dbReference type="InterPro" id="IPR036249">
    <property type="entry name" value="Thioredoxin-like_sf"/>
</dbReference>
<dbReference type="InterPro" id="IPR007332">
    <property type="entry name" value="DUF411"/>
</dbReference>
<gene>
    <name evidence="2" type="ORF">G9X64_22550</name>
</gene>